<dbReference type="GO" id="GO:0007156">
    <property type="term" value="P:homophilic cell adhesion via plasma membrane adhesion molecules"/>
    <property type="evidence" value="ECO:0007669"/>
    <property type="project" value="TreeGrafter"/>
</dbReference>
<keyword evidence="4" id="KW-1003">Cell membrane</keyword>
<dbReference type="PANTHER" id="PTHR23277:SF12">
    <property type="entry name" value="NECTIN-3"/>
    <property type="match status" value="1"/>
</dbReference>
<evidence type="ECO:0000256" key="13">
    <source>
        <dbReference type="ARBA" id="ARBA00023180"/>
    </source>
</evidence>
<dbReference type="PANTHER" id="PTHR23277">
    <property type="entry name" value="NECTIN-RELATED"/>
    <property type="match status" value="1"/>
</dbReference>
<dbReference type="Pfam" id="PF08205">
    <property type="entry name" value="C2-set_2"/>
    <property type="match status" value="1"/>
</dbReference>
<dbReference type="Proteomes" id="UP001460270">
    <property type="component" value="Unassembled WGS sequence"/>
</dbReference>
<evidence type="ECO:0000256" key="16">
    <source>
        <dbReference type="SAM" id="MobiDB-lite"/>
    </source>
</evidence>
<keyword evidence="8" id="KW-0130">Cell adhesion</keyword>
<evidence type="ECO:0000256" key="8">
    <source>
        <dbReference type="ARBA" id="ARBA00022889"/>
    </source>
</evidence>
<dbReference type="Gene3D" id="2.60.40.10">
    <property type="entry name" value="Immunoglobulins"/>
    <property type="match status" value="2"/>
</dbReference>
<keyword evidence="10" id="KW-1133">Transmembrane helix</keyword>
<evidence type="ECO:0000256" key="5">
    <source>
        <dbReference type="ARBA" id="ARBA00022692"/>
    </source>
</evidence>
<evidence type="ECO:0000256" key="6">
    <source>
        <dbReference type="ARBA" id="ARBA00022729"/>
    </source>
</evidence>
<evidence type="ECO:0000259" key="17">
    <source>
        <dbReference type="PROSITE" id="PS50835"/>
    </source>
</evidence>
<feature type="region of interest" description="Disordered" evidence="16">
    <location>
        <begin position="1"/>
        <end position="36"/>
    </location>
</feature>
<keyword evidence="19" id="KW-1185">Reference proteome</keyword>
<dbReference type="EMBL" id="JBBPFD010000021">
    <property type="protein sequence ID" value="KAK7882051.1"/>
    <property type="molecule type" value="Genomic_DNA"/>
</dbReference>
<gene>
    <name evidence="18" type="ORF">WMY93_028225</name>
</gene>
<feature type="region of interest" description="Disordered" evidence="16">
    <location>
        <begin position="79"/>
        <end position="140"/>
    </location>
</feature>
<keyword evidence="11" id="KW-0472">Membrane</keyword>
<dbReference type="InterPro" id="IPR036179">
    <property type="entry name" value="Ig-like_dom_sf"/>
</dbReference>
<organism evidence="18 19">
    <name type="scientific">Mugilogobius chulae</name>
    <name type="common">yellowstripe goby</name>
    <dbReference type="NCBI Taxonomy" id="88201"/>
    <lineage>
        <taxon>Eukaryota</taxon>
        <taxon>Metazoa</taxon>
        <taxon>Chordata</taxon>
        <taxon>Craniata</taxon>
        <taxon>Vertebrata</taxon>
        <taxon>Euteleostomi</taxon>
        <taxon>Actinopterygii</taxon>
        <taxon>Neopterygii</taxon>
        <taxon>Teleostei</taxon>
        <taxon>Neoteleostei</taxon>
        <taxon>Acanthomorphata</taxon>
        <taxon>Gobiaria</taxon>
        <taxon>Gobiiformes</taxon>
        <taxon>Gobioidei</taxon>
        <taxon>Gobiidae</taxon>
        <taxon>Gobionellinae</taxon>
        <taxon>Mugilogobius</taxon>
    </lineage>
</organism>
<dbReference type="GO" id="GO:0007157">
    <property type="term" value="P:heterophilic cell-cell adhesion via plasma membrane cell adhesion molecules"/>
    <property type="evidence" value="ECO:0007669"/>
    <property type="project" value="TreeGrafter"/>
</dbReference>
<evidence type="ECO:0000256" key="10">
    <source>
        <dbReference type="ARBA" id="ARBA00022989"/>
    </source>
</evidence>
<evidence type="ECO:0000256" key="2">
    <source>
        <dbReference type="ARBA" id="ARBA00004536"/>
    </source>
</evidence>
<accession>A0AAW0MS81</accession>
<dbReference type="InterPro" id="IPR013783">
    <property type="entry name" value="Ig-like_fold"/>
</dbReference>
<keyword evidence="5" id="KW-0812">Transmembrane</keyword>
<dbReference type="GO" id="GO:0005912">
    <property type="term" value="C:adherens junction"/>
    <property type="evidence" value="ECO:0007669"/>
    <property type="project" value="UniProtKB-SubCell"/>
</dbReference>
<evidence type="ECO:0000256" key="11">
    <source>
        <dbReference type="ARBA" id="ARBA00023136"/>
    </source>
</evidence>
<feature type="compositionally biased region" description="Low complexity" evidence="16">
    <location>
        <begin position="437"/>
        <end position="447"/>
    </location>
</feature>
<dbReference type="GO" id="GO:0043296">
    <property type="term" value="C:apical junction complex"/>
    <property type="evidence" value="ECO:0007669"/>
    <property type="project" value="TreeGrafter"/>
</dbReference>
<sequence>MCAITQITGDPEQPGPPSVRSSQAPENITVVDRSKYQPEESFYMLRNLQLQSRAPACERPAVSAWGPLARPGGEIRGIQEEYTHDGGGSARPLCGLQPGHRPRADQRRAGQKHHPDLQDRGGLQPQPDPELVGTPPPSGMSTVAVFNPEYGTSVSAEYSGRVSFVSPSVRDATIVLEGVGFGDIGSYTCKVATFPLGNTQASTYVNILVEPKVYVSAGPTALMDGANESLVATCIAERGRPAAEVFWETDLYGRSEKQSQEESDGTTSVHVRYMWQPQSYGQGRLLTCVVRHPALQTDFRIPFTLNVHFAPVVSIEGISQNWYVGQEGVRFDCGAKANPPARYYTWIRSLRHAERSPAGRPPTHELQEVYGDKTSKGSQDLKPKLGGDIIYPEYKEPDEWADRGDKQRSIKDPNYYPNHYNNQNMHPSGPPVHNGSPTPRRTATTTPLTATTCPTWMVRLFRGESALEEARLLVNTSTDSSHEKCCQGRRLRMLRRRLGSSRSRRKKTYSACDVCKV</sequence>
<keyword evidence="7" id="KW-0677">Repeat</keyword>
<dbReference type="InterPro" id="IPR007110">
    <property type="entry name" value="Ig-like_dom"/>
</dbReference>
<evidence type="ECO:0000256" key="7">
    <source>
        <dbReference type="ARBA" id="ARBA00022737"/>
    </source>
</evidence>
<keyword evidence="6" id="KW-0732">Signal</keyword>
<evidence type="ECO:0000256" key="1">
    <source>
        <dbReference type="ARBA" id="ARBA00004162"/>
    </source>
</evidence>
<feature type="compositionally biased region" description="Basic and acidic residues" evidence="16">
    <location>
        <begin position="102"/>
        <end position="119"/>
    </location>
</feature>
<keyword evidence="12" id="KW-1015">Disulfide bond</keyword>
<dbReference type="FunFam" id="2.60.40.10:FF:000298">
    <property type="entry name" value="Nectin cell adhesion molecule 3"/>
    <property type="match status" value="1"/>
</dbReference>
<proteinExistence type="inferred from homology"/>
<feature type="region of interest" description="Disordered" evidence="16">
    <location>
        <begin position="420"/>
        <end position="447"/>
    </location>
</feature>
<comment type="caution">
    <text evidence="18">The sequence shown here is derived from an EMBL/GenBank/DDBJ whole genome shotgun (WGS) entry which is preliminary data.</text>
</comment>
<evidence type="ECO:0000256" key="12">
    <source>
        <dbReference type="ARBA" id="ARBA00023157"/>
    </source>
</evidence>
<dbReference type="GO" id="GO:0005886">
    <property type="term" value="C:plasma membrane"/>
    <property type="evidence" value="ECO:0007669"/>
    <property type="project" value="UniProtKB-SubCell"/>
</dbReference>
<evidence type="ECO:0000313" key="18">
    <source>
        <dbReference type="EMBL" id="KAK7882051.1"/>
    </source>
</evidence>
<comment type="subcellular location">
    <subcellularLocation>
        <location evidence="2">Cell junction</location>
        <location evidence="2">Adherens junction</location>
    </subcellularLocation>
    <subcellularLocation>
        <location evidence="1">Cell membrane</location>
        <topology evidence="1">Single-pass membrane protein</topology>
    </subcellularLocation>
</comment>
<evidence type="ECO:0000256" key="14">
    <source>
        <dbReference type="ARBA" id="ARBA00023319"/>
    </source>
</evidence>
<evidence type="ECO:0000313" key="19">
    <source>
        <dbReference type="Proteomes" id="UP001460270"/>
    </source>
</evidence>
<dbReference type="InterPro" id="IPR013162">
    <property type="entry name" value="CD80_C2-set"/>
</dbReference>
<keyword evidence="13" id="KW-0325">Glycoprotein</keyword>
<protein>
    <recommendedName>
        <fullName evidence="15">Nectin cell adhesion molecule 3</fullName>
    </recommendedName>
</protein>
<dbReference type="PROSITE" id="PS50835">
    <property type="entry name" value="IG_LIKE"/>
    <property type="match status" value="1"/>
</dbReference>
<evidence type="ECO:0000256" key="3">
    <source>
        <dbReference type="ARBA" id="ARBA00007810"/>
    </source>
</evidence>
<evidence type="ECO:0000256" key="15">
    <source>
        <dbReference type="ARBA" id="ARBA00082570"/>
    </source>
</evidence>
<dbReference type="AlphaFoldDB" id="A0AAW0MS81"/>
<reference evidence="19" key="1">
    <citation type="submission" date="2024-04" db="EMBL/GenBank/DDBJ databases">
        <title>Salinicola lusitanus LLJ914,a marine bacterium isolated from the Okinawa Trough.</title>
        <authorList>
            <person name="Li J."/>
        </authorList>
    </citation>
    <scope>NUCLEOTIDE SEQUENCE [LARGE SCALE GENOMIC DNA]</scope>
</reference>
<comment type="similarity">
    <text evidence="3">Belongs to the nectin family.</text>
</comment>
<dbReference type="SUPFAM" id="SSF48726">
    <property type="entry name" value="Immunoglobulin"/>
    <property type="match status" value="2"/>
</dbReference>
<evidence type="ECO:0000256" key="9">
    <source>
        <dbReference type="ARBA" id="ARBA00022949"/>
    </source>
</evidence>
<feature type="domain" description="Ig-like" evidence="17">
    <location>
        <begin position="211"/>
        <end position="300"/>
    </location>
</feature>
<keyword evidence="9" id="KW-0965">Cell junction</keyword>
<evidence type="ECO:0000256" key="4">
    <source>
        <dbReference type="ARBA" id="ARBA00022475"/>
    </source>
</evidence>
<dbReference type="InterPro" id="IPR051427">
    <property type="entry name" value="Nectin/Nectin-like"/>
</dbReference>
<name>A0AAW0MS81_9GOBI</name>
<keyword evidence="14" id="KW-0393">Immunoglobulin domain</keyword>